<comment type="caution">
    <text evidence="2">The sequence shown here is derived from an EMBL/GenBank/DDBJ whole genome shotgun (WGS) entry which is preliminary data.</text>
</comment>
<protein>
    <submittedName>
        <fullName evidence="2">Uncharacterized protein</fullName>
    </submittedName>
</protein>
<keyword evidence="3" id="KW-1185">Reference proteome</keyword>
<feature type="region of interest" description="Disordered" evidence="1">
    <location>
        <begin position="1"/>
        <end position="22"/>
    </location>
</feature>
<gene>
    <name evidence="2" type="ORF">TrST_g6096</name>
</gene>
<name>A0A9W7F3M5_9STRA</name>
<feature type="compositionally biased region" description="Basic residues" evidence="1">
    <location>
        <begin position="213"/>
        <end position="223"/>
    </location>
</feature>
<feature type="compositionally biased region" description="Basic and acidic residues" evidence="1">
    <location>
        <begin position="62"/>
        <end position="79"/>
    </location>
</feature>
<feature type="region of interest" description="Disordered" evidence="1">
    <location>
        <begin position="42"/>
        <end position="95"/>
    </location>
</feature>
<feature type="compositionally biased region" description="Polar residues" evidence="1">
    <location>
        <begin position="1"/>
        <end position="11"/>
    </location>
</feature>
<evidence type="ECO:0000313" key="2">
    <source>
        <dbReference type="EMBL" id="GMI01944.1"/>
    </source>
</evidence>
<feature type="compositionally biased region" description="Basic and acidic residues" evidence="1">
    <location>
        <begin position="369"/>
        <end position="394"/>
    </location>
</feature>
<feature type="compositionally biased region" description="Polar residues" evidence="1">
    <location>
        <begin position="313"/>
        <end position="325"/>
    </location>
</feature>
<dbReference type="EMBL" id="BRXY01000586">
    <property type="protein sequence ID" value="GMI01944.1"/>
    <property type="molecule type" value="Genomic_DNA"/>
</dbReference>
<feature type="region of interest" description="Disordered" evidence="1">
    <location>
        <begin position="126"/>
        <end position="160"/>
    </location>
</feature>
<organism evidence="2 3">
    <name type="scientific">Triparma strigata</name>
    <dbReference type="NCBI Taxonomy" id="1606541"/>
    <lineage>
        <taxon>Eukaryota</taxon>
        <taxon>Sar</taxon>
        <taxon>Stramenopiles</taxon>
        <taxon>Ochrophyta</taxon>
        <taxon>Bolidophyceae</taxon>
        <taxon>Parmales</taxon>
        <taxon>Triparmaceae</taxon>
        <taxon>Triparma</taxon>
    </lineage>
</organism>
<accession>A0A9W7F3M5</accession>
<dbReference type="AlphaFoldDB" id="A0A9W7F3M5"/>
<sequence length="401" mass="44374">MNVQVISSANVQGGDDPDDSSAALLPEVVKGTVREKIQHYETMNSTNSQLLAESEGPPIHSDVTDSRRGRNRVKTDPPRLELSGARPLANSSSSHVDELCNLLSRRPSLDPLLRDKIKSSKTFSAELPDVLPPTPPRVPVSLKRRKSVSHSVETIDQQEEEANSYLLRRSSVESTTSSFSKISDSESEESTELEREHRATDPGGTSSPDSRSSSRRKSFPGRRKSIDVNAKELANWRLHLYVTQNVGSPSKNIRKIIDTYEKLVKLKPGIATLDQVQHEFPAVSLDTWEEGEWAVKARLREIKQDKSRRDSGGSATATTTVQGSETNHEYIGDPSPEKSLPSLSDESSRESAGTPGTPDTTEMLMRALELVKKEKEELKRENEELKRRESEREAGGGVTPT</sequence>
<dbReference type="Proteomes" id="UP001165085">
    <property type="component" value="Unassembled WGS sequence"/>
</dbReference>
<feature type="compositionally biased region" description="Polar residues" evidence="1">
    <location>
        <begin position="42"/>
        <end position="51"/>
    </location>
</feature>
<evidence type="ECO:0000313" key="3">
    <source>
        <dbReference type="Proteomes" id="UP001165085"/>
    </source>
</evidence>
<feature type="region of interest" description="Disordered" evidence="1">
    <location>
        <begin position="176"/>
        <end position="224"/>
    </location>
</feature>
<proteinExistence type="predicted"/>
<feature type="region of interest" description="Disordered" evidence="1">
    <location>
        <begin position="304"/>
        <end position="401"/>
    </location>
</feature>
<evidence type="ECO:0000256" key="1">
    <source>
        <dbReference type="SAM" id="MobiDB-lite"/>
    </source>
</evidence>
<reference evidence="3" key="1">
    <citation type="journal article" date="2023" name="Commun. Biol.">
        <title>Genome analysis of Parmales, the sister group of diatoms, reveals the evolutionary specialization of diatoms from phago-mixotrophs to photoautotrophs.</title>
        <authorList>
            <person name="Ban H."/>
            <person name="Sato S."/>
            <person name="Yoshikawa S."/>
            <person name="Yamada K."/>
            <person name="Nakamura Y."/>
            <person name="Ichinomiya M."/>
            <person name="Sato N."/>
            <person name="Blanc-Mathieu R."/>
            <person name="Endo H."/>
            <person name="Kuwata A."/>
            <person name="Ogata H."/>
        </authorList>
    </citation>
    <scope>NUCLEOTIDE SEQUENCE [LARGE SCALE GENOMIC DNA]</scope>
    <source>
        <strain evidence="3">NIES 3701</strain>
    </source>
</reference>